<reference evidence="1" key="2">
    <citation type="submission" date="2025-09" db="UniProtKB">
        <authorList>
            <consortium name="Ensembl"/>
        </authorList>
    </citation>
    <scope>IDENTIFICATION</scope>
</reference>
<dbReference type="Proteomes" id="UP000261340">
    <property type="component" value="Unplaced"/>
</dbReference>
<proteinExistence type="predicted"/>
<evidence type="ECO:0000313" key="2">
    <source>
        <dbReference type="Proteomes" id="UP000261340"/>
    </source>
</evidence>
<reference evidence="1" key="1">
    <citation type="submission" date="2025-08" db="UniProtKB">
        <authorList>
            <consortium name="Ensembl"/>
        </authorList>
    </citation>
    <scope>IDENTIFICATION</scope>
</reference>
<dbReference type="Ensembl" id="ENSACIT00000002470.1">
    <property type="protein sequence ID" value="ENSACIP00000002380.1"/>
    <property type="gene ID" value="ENSACIG00000001946.1"/>
</dbReference>
<dbReference type="Gene3D" id="2.60.40.10">
    <property type="entry name" value="Immunoglobulins"/>
    <property type="match status" value="1"/>
</dbReference>
<protein>
    <recommendedName>
        <fullName evidence="3">Ig-like domain-containing protein</fullName>
    </recommendedName>
</protein>
<dbReference type="InterPro" id="IPR036179">
    <property type="entry name" value="Ig-like_dom_sf"/>
</dbReference>
<organism evidence="1 2">
    <name type="scientific">Amphilophus citrinellus</name>
    <name type="common">Midas cichlid</name>
    <name type="synonym">Cichlasoma citrinellum</name>
    <dbReference type="NCBI Taxonomy" id="61819"/>
    <lineage>
        <taxon>Eukaryota</taxon>
        <taxon>Metazoa</taxon>
        <taxon>Chordata</taxon>
        <taxon>Craniata</taxon>
        <taxon>Vertebrata</taxon>
        <taxon>Euteleostomi</taxon>
        <taxon>Actinopterygii</taxon>
        <taxon>Neopterygii</taxon>
        <taxon>Teleostei</taxon>
        <taxon>Neoteleostei</taxon>
        <taxon>Acanthomorphata</taxon>
        <taxon>Ovalentaria</taxon>
        <taxon>Cichlomorphae</taxon>
        <taxon>Cichliformes</taxon>
        <taxon>Cichlidae</taxon>
        <taxon>New World cichlids</taxon>
        <taxon>Cichlasomatinae</taxon>
        <taxon>Heroini</taxon>
        <taxon>Amphilophus</taxon>
    </lineage>
</organism>
<name>A0A3Q0QYF5_AMPCI</name>
<accession>A0A3Q0QYF5</accession>
<dbReference type="AlphaFoldDB" id="A0A3Q0QYF5"/>
<dbReference type="GeneTree" id="ENSGT01110000267284"/>
<dbReference type="SUPFAM" id="SSF48726">
    <property type="entry name" value="Immunoglobulin"/>
    <property type="match status" value="1"/>
</dbReference>
<evidence type="ECO:0008006" key="3">
    <source>
        <dbReference type="Google" id="ProtNLM"/>
    </source>
</evidence>
<keyword evidence="2" id="KW-1185">Reference proteome</keyword>
<evidence type="ECO:0000313" key="1">
    <source>
        <dbReference type="Ensembl" id="ENSACIP00000002380.1"/>
    </source>
</evidence>
<dbReference type="InterPro" id="IPR013783">
    <property type="entry name" value="Ig-like_fold"/>
</dbReference>
<sequence length="114" mass="13158">LRTPDRYLNTQENTLYRCHTCASRKDYEWRPAKLNKAPTSSEYRIIKATESDSGGYRCRGKGGKSWTEWSEIITLSVSCKFFSLTSKNLKSSFSFTVKRVKHIRVTSLLYSSDT</sequence>